<evidence type="ECO:0000313" key="1">
    <source>
        <dbReference type="EMBL" id="SVD98978.1"/>
    </source>
</evidence>
<organism evidence="1">
    <name type="scientific">marine metagenome</name>
    <dbReference type="NCBI Taxonomy" id="408172"/>
    <lineage>
        <taxon>unclassified sequences</taxon>
        <taxon>metagenomes</taxon>
        <taxon>ecological metagenomes</taxon>
    </lineage>
</organism>
<name>A0A382ZWA6_9ZZZZ</name>
<sequence length="56" mass="6341">MQVAGRKSVGYGANVPSDPTPEEIFEVFHEWVATCRTTGRGRKPVLGDKRRRKIKQ</sequence>
<dbReference type="EMBL" id="UINC01186659">
    <property type="protein sequence ID" value="SVD98978.1"/>
    <property type="molecule type" value="Genomic_DNA"/>
</dbReference>
<dbReference type="AlphaFoldDB" id="A0A382ZWA6"/>
<accession>A0A382ZWA6</accession>
<feature type="non-terminal residue" evidence="1">
    <location>
        <position position="56"/>
    </location>
</feature>
<proteinExistence type="predicted"/>
<gene>
    <name evidence="1" type="ORF">METZ01_LOCUS451832</name>
</gene>
<protein>
    <submittedName>
        <fullName evidence="1">Uncharacterized protein</fullName>
    </submittedName>
</protein>
<reference evidence="1" key="1">
    <citation type="submission" date="2018-05" db="EMBL/GenBank/DDBJ databases">
        <authorList>
            <person name="Lanie J.A."/>
            <person name="Ng W.-L."/>
            <person name="Kazmierczak K.M."/>
            <person name="Andrzejewski T.M."/>
            <person name="Davidsen T.M."/>
            <person name="Wayne K.J."/>
            <person name="Tettelin H."/>
            <person name="Glass J.I."/>
            <person name="Rusch D."/>
            <person name="Podicherti R."/>
            <person name="Tsui H.-C.T."/>
            <person name="Winkler M.E."/>
        </authorList>
    </citation>
    <scope>NUCLEOTIDE SEQUENCE</scope>
</reference>